<accession>A0ABD7PIB5</accession>
<protein>
    <submittedName>
        <fullName evidence="2">Uncharacterized protein</fullName>
    </submittedName>
</protein>
<dbReference type="EMBL" id="SIPS01000003">
    <property type="protein sequence ID" value="TAW19689.1"/>
    <property type="molecule type" value="Genomic_DNA"/>
</dbReference>
<reference evidence="2 3" key="1">
    <citation type="submission" date="2019-02" db="EMBL/GenBank/DDBJ databases">
        <title>The genomic architecture of introgression among sibling species of bacteria.</title>
        <authorList>
            <person name="Cavassim M.I.A."/>
            <person name="Moeskjaer S."/>
            <person name="Moslemi C."/>
            <person name="Fields B."/>
            <person name="Bachmann A."/>
            <person name="Vilhjalmsson B."/>
            <person name="Schierup M.H."/>
            <person name="Young J.P.W."/>
            <person name="Andersen S.U."/>
        </authorList>
    </citation>
    <scope>NUCLEOTIDE SEQUENCE [LARGE SCALE GENOMIC DNA]</scope>
    <source>
        <strain evidence="2 3">SM151B</strain>
        <plasmid evidence="2">pSM151B_Rh02</plasmid>
    </source>
</reference>
<sequence>MIAIILAPLKKYLLMGAAAAALLYGAYLYGHHVANEEHEQAALTQRIKDLNLGIAITAADQAKLVEQQSRIDVLKKELADARAKISRPDDTCFEPDDVDGLLDIWPKPATSPAG</sequence>
<keyword evidence="1" id="KW-0472">Membrane</keyword>
<keyword evidence="1" id="KW-0812">Transmembrane</keyword>
<organism evidence="2 3">
    <name type="scientific">Rhizobium leguminosarum</name>
    <dbReference type="NCBI Taxonomy" id="384"/>
    <lineage>
        <taxon>Bacteria</taxon>
        <taxon>Pseudomonadati</taxon>
        <taxon>Pseudomonadota</taxon>
        <taxon>Alphaproteobacteria</taxon>
        <taxon>Hyphomicrobiales</taxon>
        <taxon>Rhizobiaceae</taxon>
        <taxon>Rhizobium/Agrobacterium group</taxon>
        <taxon>Rhizobium</taxon>
    </lineage>
</organism>
<keyword evidence="2" id="KW-0614">Plasmid</keyword>
<gene>
    <name evidence="2" type="ORF">ELI19_31340</name>
</gene>
<name>A0ABD7PIB5_RHILE</name>
<evidence type="ECO:0000313" key="2">
    <source>
        <dbReference type="EMBL" id="TAW19689.1"/>
    </source>
</evidence>
<dbReference type="Proteomes" id="UP000292036">
    <property type="component" value="Unassembled WGS sequence"/>
</dbReference>
<dbReference type="AlphaFoldDB" id="A0ABD7PIB5"/>
<geneLocation type="plasmid" evidence="2">
    <name>pSM151B_Rh02</name>
</geneLocation>
<comment type="caution">
    <text evidence="2">The sequence shown here is derived from an EMBL/GenBank/DDBJ whole genome shotgun (WGS) entry which is preliminary data.</text>
</comment>
<feature type="transmembrane region" description="Helical" evidence="1">
    <location>
        <begin position="12"/>
        <end position="30"/>
    </location>
</feature>
<proteinExistence type="predicted"/>
<evidence type="ECO:0000313" key="3">
    <source>
        <dbReference type="Proteomes" id="UP000292036"/>
    </source>
</evidence>
<dbReference type="RefSeq" id="WP_130728506.1">
    <property type="nucleotide sequence ID" value="NZ_SIPR01000011.1"/>
</dbReference>
<keyword evidence="1" id="KW-1133">Transmembrane helix</keyword>
<evidence type="ECO:0000256" key="1">
    <source>
        <dbReference type="SAM" id="Phobius"/>
    </source>
</evidence>